<proteinExistence type="predicted"/>
<feature type="transmembrane region" description="Helical" evidence="1">
    <location>
        <begin position="42"/>
        <end position="71"/>
    </location>
</feature>
<keyword evidence="1" id="KW-1133">Transmembrane helix</keyword>
<comment type="caution">
    <text evidence="2">The sequence shown here is derived from an EMBL/GenBank/DDBJ whole genome shotgun (WGS) entry which is preliminary data.</text>
</comment>
<evidence type="ECO:0000313" key="2">
    <source>
        <dbReference type="EMBL" id="ERJ79062.1"/>
    </source>
</evidence>
<protein>
    <submittedName>
        <fullName evidence="2">Uncharacterized protein</fullName>
    </submittedName>
</protein>
<dbReference type="Proteomes" id="UP000016617">
    <property type="component" value="Unassembled WGS sequence"/>
</dbReference>
<organism evidence="2 3">
    <name type="scientific">Streptococcus sobrinus W1703</name>
    <dbReference type="NCBI Taxonomy" id="1227275"/>
    <lineage>
        <taxon>Bacteria</taxon>
        <taxon>Bacillati</taxon>
        <taxon>Bacillota</taxon>
        <taxon>Bacilli</taxon>
        <taxon>Lactobacillales</taxon>
        <taxon>Streptococcaceae</taxon>
        <taxon>Streptococcus</taxon>
    </lineage>
</organism>
<dbReference type="AlphaFoldDB" id="U2JGB1"/>
<accession>U2JGB1</accession>
<reference evidence="2 3" key="1">
    <citation type="submission" date="2013-06" db="EMBL/GenBank/DDBJ databases">
        <authorList>
            <person name="Weinstock G."/>
            <person name="Sodergren E."/>
            <person name="Lobos E.A."/>
            <person name="Fulton L."/>
            <person name="Fulton R."/>
            <person name="Courtney L."/>
            <person name="Fronick C."/>
            <person name="O'Laughlin M."/>
            <person name="Godfrey J."/>
            <person name="Wilson R.M."/>
            <person name="Miner T."/>
            <person name="Farmer C."/>
            <person name="Delehaunty K."/>
            <person name="Cordes M."/>
            <person name="Minx P."/>
            <person name="Tomlinson C."/>
            <person name="Chen J."/>
            <person name="Wollam A."/>
            <person name="Pepin K.H."/>
            <person name="Bhonagiri V."/>
            <person name="Zhang X."/>
            <person name="Warren W."/>
            <person name="Mitreva M."/>
            <person name="Mardis E.R."/>
            <person name="Wilson R.K."/>
        </authorList>
    </citation>
    <scope>NUCLEOTIDE SEQUENCE [LARGE SCALE GENOMIC DNA]</scope>
    <source>
        <strain evidence="2 3">W1703</strain>
    </source>
</reference>
<name>U2JGB1_9STRE</name>
<evidence type="ECO:0000313" key="3">
    <source>
        <dbReference type="Proteomes" id="UP000016617"/>
    </source>
</evidence>
<keyword evidence="1" id="KW-0472">Membrane</keyword>
<feature type="transmembrane region" description="Helical" evidence="1">
    <location>
        <begin position="14"/>
        <end position="30"/>
    </location>
</feature>
<gene>
    <name evidence="2" type="ORF">HMPREF1557_00062</name>
</gene>
<dbReference type="OrthoDB" id="2231134at2"/>
<sequence>MDTSKLQSWMQGDGFYLITFIAVLILIKCWKSSNWIGAFSTLGFYALIASLTGGGKQLLTVIGKILSLFGIDTGL</sequence>
<dbReference type="RefSeq" id="WP_021674034.1">
    <property type="nucleotide sequence ID" value="NZ_KI259718.1"/>
</dbReference>
<evidence type="ECO:0000256" key="1">
    <source>
        <dbReference type="SAM" id="Phobius"/>
    </source>
</evidence>
<keyword evidence="1" id="KW-0812">Transmembrane</keyword>
<dbReference type="HOGENOM" id="CLU_200361_0_0_9"/>
<dbReference type="EMBL" id="AWVA01000005">
    <property type="protein sequence ID" value="ERJ79062.1"/>
    <property type="molecule type" value="Genomic_DNA"/>
</dbReference>